<evidence type="ECO:0000256" key="3">
    <source>
        <dbReference type="PROSITE-ProRule" id="PRU00221"/>
    </source>
</evidence>
<dbReference type="PROSITE" id="PS50082">
    <property type="entry name" value="WD_REPEATS_2"/>
    <property type="match status" value="4"/>
</dbReference>
<name>A0A4S4LQ47_9AGAM</name>
<feature type="repeat" description="WD" evidence="3">
    <location>
        <begin position="354"/>
        <end position="395"/>
    </location>
</feature>
<sequence>MIPDRRLSSKFVSVEGVCFVILEEDDTSRENVTSPLTSTALEVVLEDVATLGLSTVFLDHNARAANNLARVALPVNLAETSPGTEDLGVSDLDEGDLVGSAESLNELDILGLRASLDKHAKIAHLKSILDRQLSLGSLGDLSLNLDGLNLNFISSVRHPKVSQFQSLAFLHALDCQEPHSDAVWDISWTATDTVISVSADGSIKHWDSTSGQILRSLPPHTLGIVSLSVSPNGKHALYNTIDGLTCLWDLENGEIVGKHESYARTGSEATEPSWSVSLNPKGGSYASTGGSGSITIHSAEPGSFGQRLSTLTSTRNKFGMQCRYSPDGFRIALATESGQMYIYDVQSSALTATFTSHAMAVRSIAWSPDSQLLLSASEDKRLILHDVRTSSSAGKPGSGAVASLSGHSSWVLSTDISPDGRLALSGSADKTIKVWDLSARAAVSTIQDTGEVWGVSWRPRPSPNNSAGAFVSGGEDGLVRWWRAAGAG</sequence>
<dbReference type="PANTHER" id="PTHR44090">
    <property type="entry name" value="WD REPEAT-CONTAINING PROTEIN 61"/>
    <property type="match status" value="1"/>
</dbReference>
<keyword evidence="1 3" id="KW-0853">WD repeat</keyword>
<feature type="repeat" description="WD" evidence="3">
    <location>
        <begin position="404"/>
        <end position="445"/>
    </location>
</feature>
<evidence type="ECO:0000313" key="5">
    <source>
        <dbReference type="Proteomes" id="UP000310158"/>
    </source>
</evidence>
<comment type="caution">
    <text evidence="4">The sequence shown here is derived from an EMBL/GenBank/DDBJ whole genome shotgun (WGS) entry which is preliminary data.</text>
</comment>
<dbReference type="AlphaFoldDB" id="A0A4S4LQ47"/>
<dbReference type="InterPro" id="IPR019775">
    <property type="entry name" value="WD40_repeat_CS"/>
</dbReference>
<dbReference type="GO" id="GO:0032991">
    <property type="term" value="C:protein-containing complex"/>
    <property type="evidence" value="ECO:0007669"/>
    <property type="project" value="UniProtKB-ARBA"/>
</dbReference>
<dbReference type="SUPFAM" id="SSF50978">
    <property type="entry name" value="WD40 repeat-like"/>
    <property type="match status" value="1"/>
</dbReference>
<dbReference type="Pfam" id="PF00400">
    <property type="entry name" value="WD40"/>
    <property type="match status" value="4"/>
</dbReference>
<dbReference type="InterPro" id="IPR015943">
    <property type="entry name" value="WD40/YVTN_repeat-like_dom_sf"/>
</dbReference>
<accession>A0A4S4LQ47</accession>
<dbReference type="GO" id="GO:0005634">
    <property type="term" value="C:nucleus"/>
    <property type="evidence" value="ECO:0007669"/>
    <property type="project" value="TreeGrafter"/>
</dbReference>
<dbReference type="InterPro" id="IPR036322">
    <property type="entry name" value="WD40_repeat_dom_sf"/>
</dbReference>
<dbReference type="PANTHER" id="PTHR44090:SF1">
    <property type="entry name" value="SUPERKILLER COMPLEX PROTEIN 8"/>
    <property type="match status" value="1"/>
</dbReference>
<proteinExistence type="predicted"/>
<dbReference type="OrthoDB" id="538223at2759"/>
<dbReference type="SMART" id="SM00320">
    <property type="entry name" value="WD40"/>
    <property type="match status" value="7"/>
</dbReference>
<dbReference type="CDD" id="cd00200">
    <property type="entry name" value="WD40"/>
    <property type="match status" value="1"/>
</dbReference>
<feature type="repeat" description="WD" evidence="3">
    <location>
        <begin position="176"/>
        <end position="216"/>
    </location>
</feature>
<dbReference type="InterPro" id="IPR051510">
    <property type="entry name" value="SKI8"/>
</dbReference>
<organism evidence="4 5">
    <name type="scientific">Bondarzewia mesenterica</name>
    <dbReference type="NCBI Taxonomy" id="1095465"/>
    <lineage>
        <taxon>Eukaryota</taxon>
        <taxon>Fungi</taxon>
        <taxon>Dikarya</taxon>
        <taxon>Basidiomycota</taxon>
        <taxon>Agaricomycotina</taxon>
        <taxon>Agaricomycetes</taxon>
        <taxon>Russulales</taxon>
        <taxon>Bondarzewiaceae</taxon>
        <taxon>Bondarzewia</taxon>
    </lineage>
</organism>
<protein>
    <submittedName>
        <fullName evidence="4">Uncharacterized protein</fullName>
    </submittedName>
</protein>
<keyword evidence="2" id="KW-0677">Repeat</keyword>
<dbReference type="Proteomes" id="UP000310158">
    <property type="component" value="Unassembled WGS sequence"/>
</dbReference>
<feature type="repeat" description="WD" evidence="3">
    <location>
        <begin position="217"/>
        <end position="258"/>
    </location>
</feature>
<dbReference type="InterPro" id="IPR001680">
    <property type="entry name" value="WD40_rpt"/>
</dbReference>
<dbReference type="PRINTS" id="PR00320">
    <property type="entry name" value="GPROTEINBRPT"/>
</dbReference>
<dbReference type="EMBL" id="SGPL01000295">
    <property type="protein sequence ID" value="THH14185.1"/>
    <property type="molecule type" value="Genomic_DNA"/>
</dbReference>
<reference evidence="4 5" key="1">
    <citation type="submission" date="2019-02" db="EMBL/GenBank/DDBJ databases">
        <title>Genome sequencing of the rare red list fungi Bondarzewia mesenterica.</title>
        <authorList>
            <person name="Buettner E."/>
            <person name="Kellner H."/>
        </authorList>
    </citation>
    <scope>NUCLEOTIDE SEQUENCE [LARGE SCALE GENOMIC DNA]</scope>
    <source>
        <strain evidence="4 5">DSM 108281</strain>
    </source>
</reference>
<dbReference type="PROSITE" id="PS00678">
    <property type="entry name" value="WD_REPEATS_1"/>
    <property type="match status" value="1"/>
</dbReference>
<evidence type="ECO:0000256" key="2">
    <source>
        <dbReference type="ARBA" id="ARBA00022737"/>
    </source>
</evidence>
<evidence type="ECO:0000313" key="4">
    <source>
        <dbReference type="EMBL" id="THH14185.1"/>
    </source>
</evidence>
<dbReference type="PROSITE" id="PS50294">
    <property type="entry name" value="WD_REPEATS_REGION"/>
    <property type="match status" value="2"/>
</dbReference>
<dbReference type="Gene3D" id="2.130.10.10">
    <property type="entry name" value="YVTN repeat-like/Quinoprotein amine dehydrogenase"/>
    <property type="match status" value="2"/>
</dbReference>
<dbReference type="InterPro" id="IPR020472">
    <property type="entry name" value="WD40_PAC1"/>
</dbReference>
<keyword evidence="5" id="KW-1185">Reference proteome</keyword>
<evidence type="ECO:0000256" key="1">
    <source>
        <dbReference type="ARBA" id="ARBA00022574"/>
    </source>
</evidence>
<gene>
    <name evidence="4" type="ORF">EW146_g6122</name>
</gene>